<dbReference type="Gene3D" id="3.60.130.10">
    <property type="entry name" value="Clavaminate synthase-like"/>
    <property type="match status" value="1"/>
</dbReference>
<accession>A0A423PTA7</accession>
<comment type="caution">
    <text evidence="2">The sequence shown here is derived from an EMBL/GenBank/DDBJ whole genome shotgun (WGS) entry which is preliminary data.</text>
</comment>
<dbReference type="AlphaFoldDB" id="A0A423PTA7"/>
<keyword evidence="3" id="KW-1185">Reference proteome</keyword>
<dbReference type="EMBL" id="AYKG01000019">
    <property type="protein sequence ID" value="ROO28798.1"/>
    <property type="molecule type" value="Genomic_DNA"/>
</dbReference>
<dbReference type="InterPro" id="IPR042098">
    <property type="entry name" value="TauD-like_sf"/>
</dbReference>
<protein>
    <submittedName>
        <fullName evidence="2">Uncharacterized protein</fullName>
    </submittedName>
</protein>
<dbReference type="Proteomes" id="UP000285310">
    <property type="component" value="Unassembled WGS sequence"/>
</dbReference>
<proteinExistence type="predicted"/>
<evidence type="ECO:0000256" key="1">
    <source>
        <dbReference type="ARBA" id="ARBA00023002"/>
    </source>
</evidence>
<keyword evidence="1" id="KW-0560">Oxidoreductase</keyword>
<reference evidence="2 3" key="1">
    <citation type="submission" date="2013-10" db="EMBL/GenBank/DDBJ databases">
        <title>Salinisphaera japonica YTM-1 Genome Sequencing.</title>
        <authorList>
            <person name="Lai Q."/>
            <person name="Li C."/>
            <person name="Shao Z."/>
        </authorList>
    </citation>
    <scope>NUCLEOTIDE SEQUENCE [LARGE SCALE GENOMIC DNA]</scope>
    <source>
        <strain evidence="2 3">YTM-1</strain>
    </source>
</reference>
<dbReference type="OrthoDB" id="581608at2"/>
<dbReference type="InParanoid" id="A0A423PTA7"/>
<gene>
    <name evidence="2" type="ORF">SAJA_07275</name>
</gene>
<dbReference type="GO" id="GO:0016706">
    <property type="term" value="F:2-oxoglutarate-dependent dioxygenase activity"/>
    <property type="evidence" value="ECO:0007669"/>
    <property type="project" value="UniProtKB-ARBA"/>
</dbReference>
<organism evidence="2 3">
    <name type="scientific">Salinisphaera japonica YTM-1</name>
    <dbReference type="NCBI Taxonomy" id="1209778"/>
    <lineage>
        <taxon>Bacteria</taxon>
        <taxon>Pseudomonadati</taxon>
        <taxon>Pseudomonadota</taxon>
        <taxon>Gammaproteobacteria</taxon>
        <taxon>Salinisphaerales</taxon>
        <taxon>Salinisphaeraceae</taxon>
        <taxon>Salinisphaera</taxon>
    </lineage>
</organism>
<name>A0A423PTA7_9GAMM</name>
<sequence>MTTSLSLPEHIAFGYETDAIDLAGLTDQDAMQRHPLLRRHPITGEIALYLSTLERCSELSGYTPAQSQETIEALYEQARLNVVSIVASDAPRCRHPGWPREAASRRP</sequence>
<evidence type="ECO:0000313" key="2">
    <source>
        <dbReference type="EMBL" id="ROO28798.1"/>
    </source>
</evidence>
<dbReference type="RefSeq" id="WP_123657979.1">
    <property type="nucleotide sequence ID" value="NZ_AYKG01000019.1"/>
</dbReference>
<dbReference type="SUPFAM" id="SSF51197">
    <property type="entry name" value="Clavaminate synthase-like"/>
    <property type="match status" value="1"/>
</dbReference>
<evidence type="ECO:0000313" key="3">
    <source>
        <dbReference type="Proteomes" id="UP000285310"/>
    </source>
</evidence>